<reference evidence="2 3" key="1">
    <citation type="submission" date="2010-10" db="EMBL/GenBank/DDBJ databases">
        <title>Complete sequence of Frankia sp. EuI1c.</title>
        <authorList>
            <consortium name="US DOE Joint Genome Institute"/>
            <person name="Lucas S."/>
            <person name="Copeland A."/>
            <person name="Lapidus A."/>
            <person name="Cheng J.-F."/>
            <person name="Bruce D."/>
            <person name="Goodwin L."/>
            <person name="Pitluck S."/>
            <person name="Chertkov O."/>
            <person name="Detter J.C."/>
            <person name="Han C."/>
            <person name="Tapia R."/>
            <person name="Land M."/>
            <person name="Hauser L."/>
            <person name="Jeffries C."/>
            <person name="Kyrpides N."/>
            <person name="Ivanova N."/>
            <person name="Mikhailova N."/>
            <person name="Beauchemin N."/>
            <person name="Sen A."/>
            <person name="Sur S.A."/>
            <person name="Gtari M."/>
            <person name="Wall L."/>
            <person name="Tisa L."/>
            <person name="Woyke T."/>
        </authorList>
    </citation>
    <scope>NUCLEOTIDE SEQUENCE [LARGE SCALE GENOMIC DNA]</scope>
    <source>
        <strain evidence="3">DSM 45817 / CECT 9037 / EuI1c</strain>
    </source>
</reference>
<dbReference type="InterPro" id="IPR002397">
    <property type="entry name" value="Cyt_P450_B"/>
</dbReference>
<organism evidence="2 3">
    <name type="scientific">Pseudofrankia inefficax (strain DSM 45817 / CECT 9037 / DDB 130130 / EuI1c)</name>
    <name type="common">Frankia inefficax</name>
    <dbReference type="NCBI Taxonomy" id="298654"/>
    <lineage>
        <taxon>Bacteria</taxon>
        <taxon>Bacillati</taxon>
        <taxon>Actinomycetota</taxon>
        <taxon>Actinomycetes</taxon>
        <taxon>Frankiales</taxon>
        <taxon>Frankiaceae</taxon>
        <taxon>Pseudofrankia</taxon>
    </lineage>
</organism>
<evidence type="ECO:0000313" key="3">
    <source>
        <dbReference type="Proteomes" id="UP000002484"/>
    </source>
</evidence>
<dbReference type="EMBL" id="CP002299">
    <property type="protein sequence ID" value="ADP81382.1"/>
    <property type="molecule type" value="Genomic_DNA"/>
</dbReference>
<proteinExistence type="inferred from homology"/>
<sequence length="420" mass="46075">MARIGLSEGEPAPEWARRYPAHASGAIRLYGEEFHRDPAAVYWRLRSEHGPVAPVLVDGAVPAWLVLDYREFGQVLENPAHYTRDSAAWNSWDLIPADWPLIPMITKRNTAWFLTGDEHHRRVSVLADGLGSVDPFELRTASERVADALIDAFADQGKADLIAEYAELLPLRVTTALLGIPPVDSAAIVADLAVVVNGGPDAVAANLRLRAGLQAQVTARREHPRFDVLSRLVAHPVRLGDGELLEELQTVFAIVHQATSAWIGNTLRLMLGDARFATTILGGRRSVGEAMAEVLWEDPPGATLTGRWTVGRRMLGQYFLEAGDLLLLSIAAANTDPKIRPGREIIHRNQAHLAYGYGEHRCPLAGQEIGEAIAETAVQVLLDRLPDVELALPIEQLLWRPSLWLRSLMDLPVVFTPAGP</sequence>
<dbReference type="AlphaFoldDB" id="E3IWQ2"/>
<name>E3IWQ2_PSEI1</name>
<gene>
    <name evidence="2" type="ordered locus">FraEuI1c_3373</name>
</gene>
<dbReference type="KEGG" id="fri:FraEuI1c_3373"/>
<dbReference type="Gene3D" id="1.10.630.10">
    <property type="entry name" value="Cytochrome P450"/>
    <property type="match status" value="1"/>
</dbReference>
<dbReference type="HOGENOM" id="CLU_033716_1_2_11"/>
<dbReference type="GO" id="GO:0005506">
    <property type="term" value="F:iron ion binding"/>
    <property type="evidence" value="ECO:0007669"/>
    <property type="project" value="InterPro"/>
</dbReference>
<dbReference type="Proteomes" id="UP000002484">
    <property type="component" value="Chromosome"/>
</dbReference>
<dbReference type="PANTHER" id="PTHR46696:SF1">
    <property type="entry name" value="CYTOCHROME P450 YJIB-RELATED"/>
    <property type="match status" value="1"/>
</dbReference>
<dbReference type="RefSeq" id="WP_013424500.1">
    <property type="nucleotide sequence ID" value="NC_014666.1"/>
</dbReference>
<protein>
    <submittedName>
        <fullName evidence="2">Putative cytochrome P450</fullName>
    </submittedName>
</protein>
<accession>E3IWQ2</accession>
<dbReference type="PRINTS" id="PR00359">
    <property type="entry name" value="BP450"/>
</dbReference>
<dbReference type="PANTHER" id="PTHR46696">
    <property type="entry name" value="P450, PUTATIVE (EUROFUNG)-RELATED"/>
    <property type="match status" value="1"/>
</dbReference>
<dbReference type="InterPro" id="IPR036396">
    <property type="entry name" value="Cyt_P450_sf"/>
</dbReference>
<dbReference type="GO" id="GO:0020037">
    <property type="term" value="F:heme binding"/>
    <property type="evidence" value="ECO:0007669"/>
    <property type="project" value="InterPro"/>
</dbReference>
<dbReference type="InParanoid" id="E3IWQ2"/>
<dbReference type="STRING" id="298654.FraEuI1c_3373"/>
<keyword evidence="3" id="KW-1185">Reference proteome</keyword>
<dbReference type="eggNOG" id="COG2124">
    <property type="taxonomic scope" value="Bacteria"/>
</dbReference>
<evidence type="ECO:0000313" key="2">
    <source>
        <dbReference type="EMBL" id="ADP81382.1"/>
    </source>
</evidence>
<dbReference type="SUPFAM" id="SSF48264">
    <property type="entry name" value="Cytochrome P450"/>
    <property type="match status" value="1"/>
</dbReference>
<comment type="similarity">
    <text evidence="1">Belongs to the cytochrome P450 family.</text>
</comment>
<dbReference type="GO" id="GO:0004497">
    <property type="term" value="F:monooxygenase activity"/>
    <property type="evidence" value="ECO:0007669"/>
    <property type="project" value="InterPro"/>
</dbReference>
<dbReference type="GO" id="GO:0016705">
    <property type="term" value="F:oxidoreductase activity, acting on paired donors, with incorporation or reduction of molecular oxygen"/>
    <property type="evidence" value="ECO:0007669"/>
    <property type="project" value="InterPro"/>
</dbReference>
<evidence type="ECO:0000256" key="1">
    <source>
        <dbReference type="ARBA" id="ARBA00010617"/>
    </source>
</evidence>